<dbReference type="SUPFAM" id="SSF56712">
    <property type="entry name" value="Prokaryotic type I DNA topoisomerase"/>
    <property type="match status" value="1"/>
</dbReference>
<evidence type="ECO:0000256" key="3">
    <source>
        <dbReference type="SAM" id="SignalP"/>
    </source>
</evidence>
<dbReference type="InterPro" id="IPR013497">
    <property type="entry name" value="Topo_IA_cen"/>
</dbReference>
<sequence length="366" mass="39057">MKGTAMVPTLVGFVVAQLLEGHFPAFVDAGFTSQMEGQLDLIAKGNADRVSYLDEYYRGLTSAIETVEGAIDRKSAKRVLLPSLGENATCGVFVGPYGPYVRDLLPGEPSDALLLRDPGAAKAFYQDVWADDDAGFMKSTSEVRRAPVPAEFTNDPASITAEAVESLLEMSGQGKGITLGRDARTGSEILLRATKYGRSLEVTVNETLHRVQVPQSINASSCPPAMAARLLHDFPRSLGLHPTLKEEMLVNLGHYPNLRVGNRSFGLLSQGVAELLSMTADDAIQIIAAGKPTFYLGDYKGASMWFVPKGRYSYPHIRWNQIKLYLKEDMLGPGGSPPSYEAATALVDSKGGGSGPGGGGRGGGSE</sequence>
<evidence type="ECO:0000256" key="2">
    <source>
        <dbReference type="SAM" id="MobiDB-lite"/>
    </source>
</evidence>
<organism evidence="5">
    <name type="scientific">Nannochloropsis gaditana (strain CCMP526)</name>
    <name type="common">Green microalga</name>
    <name type="synonym">Microchloropsis gaditana</name>
    <dbReference type="NCBI Taxonomy" id="1093141"/>
    <lineage>
        <taxon>Eukaryota</taxon>
        <taxon>Sar</taxon>
        <taxon>Stramenopiles</taxon>
        <taxon>Ochrophyta</taxon>
        <taxon>Eustigmatophyceae</taxon>
        <taxon>Eustigmatales</taxon>
        <taxon>Monodopsidaceae</taxon>
        <taxon>Nannochloropsis</taxon>
    </lineage>
</organism>
<dbReference type="PANTHER" id="PTHR42785">
    <property type="entry name" value="DNA TOPOISOMERASE, TYPE IA, CORE"/>
    <property type="match status" value="1"/>
</dbReference>
<feature type="domain" description="Topo IA-type catalytic" evidence="4">
    <location>
        <begin position="1"/>
        <end position="64"/>
    </location>
</feature>
<protein>
    <submittedName>
        <fullName evidence="5">Dna topoisomerase i topa</fullName>
    </submittedName>
</protein>
<dbReference type="PANTHER" id="PTHR42785:SF1">
    <property type="entry name" value="DNA TOPOISOMERASE"/>
    <property type="match status" value="1"/>
</dbReference>
<feature type="chain" id="PRO_5003656975" evidence="3">
    <location>
        <begin position="17"/>
        <end position="366"/>
    </location>
</feature>
<feature type="non-terminal residue" evidence="5">
    <location>
        <position position="366"/>
    </location>
</feature>
<reference evidence="5" key="1">
    <citation type="journal article" date="2012" name="Bioengineered">
        <title>Additional insights into the genome of the oleaginous model alga Nannochloropsis gaditana.</title>
        <authorList>
            <person name="Jinkerson R.E."/>
            <person name="Radakovits R."/>
            <person name="Posewitz M.C."/>
        </authorList>
    </citation>
    <scope>NUCLEOTIDE SEQUENCE</scope>
    <source>
        <strain evidence="5">CCMP526</strain>
    </source>
</reference>
<dbReference type="EMBL" id="JU980617">
    <property type="protein sequence ID" value="AFJ69680.1"/>
    <property type="molecule type" value="mRNA"/>
</dbReference>
<proteinExistence type="evidence at transcript level"/>
<dbReference type="GO" id="GO:0006265">
    <property type="term" value="P:DNA topological change"/>
    <property type="evidence" value="ECO:0007669"/>
    <property type="project" value="InterPro"/>
</dbReference>
<dbReference type="GO" id="GO:0003677">
    <property type="term" value="F:DNA binding"/>
    <property type="evidence" value="ECO:0007669"/>
    <property type="project" value="InterPro"/>
</dbReference>
<feature type="region of interest" description="Disordered" evidence="2">
    <location>
        <begin position="337"/>
        <end position="366"/>
    </location>
</feature>
<name>I2CRZ7_NANGC</name>
<evidence type="ECO:0000313" key="5">
    <source>
        <dbReference type="EMBL" id="AFJ69680.1"/>
    </source>
</evidence>
<dbReference type="AlphaFoldDB" id="I2CRZ7"/>
<dbReference type="InterPro" id="IPR023405">
    <property type="entry name" value="Topo_IA_core_domain"/>
</dbReference>
<feature type="compositionally biased region" description="Gly residues" evidence="2">
    <location>
        <begin position="350"/>
        <end position="366"/>
    </location>
</feature>
<dbReference type="Gene3D" id="1.10.460.10">
    <property type="entry name" value="Topoisomerase I, domain 2"/>
    <property type="match status" value="1"/>
</dbReference>
<evidence type="ECO:0000256" key="1">
    <source>
        <dbReference type="ARBA" id="ARBA00023235"/>
    </source>
</evidence>
<reference evidence="5" key="2">
    <citation type="journal article" date="2012" name="Nat. Commun.">
        <title>Draft genome sequence and genetic transformation of the oleaginous alga Nannochloropis gaditana.</title>
        <authorList>
            <person name="Radakovits R."/>
            <person name="Jinkerson R.E."/>
            <person name="Fuerstenberg S.I."/>
            <person name="Tae H."/>
            <person name="Settlage R.E."/>
            <person name="Boore J.L."/>
            <person name="Posewitz M.C."/>
        </authorList>
    </citation>
    <scope>NUCLEOTIDE SEQUENCE</scope>
    <source>
        <strain evidence="5">CCMP526</strain>
    </source>
</reference>
<dbReference type="GO" id="GO:0003917">
    <property type="term" value="F:DNA topoisomerase type I (single strand cut, ATP-independent) activity"/>
    <property type="evidence" value="ECO:0007669"/>
    <property type="project" value="InterPro"/>
</dbReference>
<feature type="signal peptide" evidence="3">
    <location>
        <begin position="1"/>
        <end position="16"/>
    </location>
</feature>
<accession>I2CRZ7</accession>
<keyword evidence="3" id="KW-0732">Signal</keyword>
<dbReference type="InterPro" id="IPR013824">
    <property type="entry name" value="Topo_IA_cen_sub1"/>
</dbReference>
<dbReference type="PROSITE" id="PS52039">
    <property type="entry name" value="TOPO_IA_2"/>
    <property type="match status" value="1"/>
</dbReference>
<evidence type="ECO:0000259" key="4">
    <source>
        <dbReference type="PROSITE" id="PS52039"/>
    </source>
</evidence>
<gene>
    <name evidence="5" type="ORF">NGATSA_3041800</name>
</gene>
<keyword evidence="1 5" id="KW-0413">Isomerase</keyword>
<dbReference type="InterPro" id="IPR000380">
    <property type="entry name" value="Topo_IA"/>
</dbReference>